<dbReference type="InterPro" id="IPR038071">
    <property type="entry name" value="UROD/MetE-like_sf"/>
</dbReference>
<dbReference type="PANTHER" id="PTHR43844:SF1">
    <property type="entry name" value="METHIONINE SYNTHASE"/>
    <property type="match status" value="1"/>
</dbReference>
<dbReference type="GO" id="GO:0009086">
    <property type="term" value="P:methionine biosynthetic process"/>
    <property type="evidence" value="ECO:0007669"/>
    <property type="project" value="InterPro"/>
</dbReference>
<dbReference type="InterPro" id="IPR002629">
    <property type="entry name" value="Met_Synth_C/arc"/>
</dbReference>
<dbReference type="OrthoDB" id="6430685at2"/>
<dbReference type="EMBL" id="VYWO01000004">
    <property type="protein sequence ID" value="KAA9300503.1"/>
    <property type="molecule type" value="Genomic_DNA"/>
</dbReference>
<protein>
    <submittedName>
        <fullName evidence="1">5-methyltetrahydropteroyltriglutamate--homocysteine methyltransferase</fullName>
    </submittedName>
</protein>
<dbReference type="PANTHER" id="PTHR43844">
    <property type="entry name" value="METHIONINE SYNTHASE"/>
    <property type="match status" value="1"/>
</dbReference>
<dbReference type="Proteomes" id="UP000327148">
    <property type="component" value="Unassembled WGS sequence"/>
</dbReference>
<keyword evidence="1" id="KW-0808">Transferase</keyword>
<proteinExistence type="predicted"/>
<name>A0A5N1GHV9_9LACT</name>
<reference evidence="1 2" key="1">
    <citation type="submission" date="2019-09" db="EMBL/GenBank/DDBJ databases">
        <title>Draft genome sequence assemblies of isolates from the urinary tract.</title>
        <authorList>
            <person name="Mores C.R."/>
            <person name="Putonti C."/>
            <person name="Wolfe A.J."/>
        </authorList>
    </citation>
    <scope>NUCLEOTIDE SEQUENCE [LARGE SCALE GENOMIC DNA]</scope>
    <source>
        <strain evidence="1 2">UMB623</strain>
    </source>
</reference>
<evidence type="ECO:0000313" key="2">
    <source>
        <dbReference type="Proteomes" id="UP000327148"/>
    </source>
</evidence>
<dbReference type="AlphaFoldDB" id="A0A5N1GHV9"/>
<dbReference type="STRING" id="119206.AWM72_02385"/>
<dbReference type="CDD" id="cd03311">
    <property type="entry name" value="CIMS_C_terminal_like"/>
    <property type="match status" value="1"/>
</dbReference>
<evidence type="ECO:0000313" key="1">
    <source>
        <dbReference type="EMBL" id="KAA9300503.1"/>
    </source>
</evidence>
<accession>A0A5N1GHV9</accession>
<comment type="caution">
    <text evidence="1">The sequence shown here is derived from an EMBL/GenBank/DDBJ whole genome shotgun (WGS) entry which is preliminary data.</text>
</comment>
<gene>
    <name evidence="1" type="ORF">F6I03_06755</name>
</gene>
<organism evidence="1 2">
    <name type="scientific">Aerococcus sanguinicola</name>
    <dbReference type="NCBI Taxonomy" id="119206"/>
    <lineage>
        <taxon>Bacteria</taxon>
        <taxon>Bacillati</taxon>
        <taxon>Bacillota</taxon>
        <taxon>Bacilli</taxon>
        <taxon>Lactobacillales</taxon>
        <taxon>Aerococcaceae</taxon>
        <taxon>Aerococcus</taxon>
    </lineage>
</organism>
<dbReference type="RefSeq" id="WP_070431367.1">
    <property type="nucleotide sequence ID" value="NZ_VYWO01000004.1"/>
</dbReference>
<sequence>MTTFSKRFLTVGSLLRPKELLTYKNEIEKRDDITYPFYDDLPGYKEAEEAAVKDIVAKQVAHGLTEISDGEFQRSLWHLDFAWGLSGIDRYINDSGYHFYEEDADGNKQDYETRRDIGLHVTGKLSGKNHPFVDHFKLVKSLAPDDVAVKHTIFAPGHLYFELLALGEIGEGKFYSDLAEFRHDLTQAYKEFVKEYAAAGASVLQIDDCIWASFVGDEDEIRLDSLDFDGSSFSKEELANQLIDLNNAVADYAHELGLKVYGHNCRGNYASRAFTDGAYTEVAKYFLARQHYDRFYLEWDDERAGSLSALKVFEDRPDVEVVVGALSSKTAGLDDADRALRLLEEASHYVSKDNLYLSHQCGFASCDCGNELTEDQQWAKIDQGHEIAYQFFGE</sequence>
<keyword evidence="1" id="KW-0489">Methyltransferase</keyword>
<dbReference type="GO" id="GO:0032259">
    <property type="term" value="P:methylation"/>
    <property type="evidence" value="ECO:0007669"/>
    <property type="project" value="UniProtKB-KW"/>
</dbReference>
<dbReference type="SUPFAM" id="SSF51726">
    <property type="entry name" value="UROD/MetE-like"/>
    <property type="match status" value="1"/>
</dbReference>
<dbReference type="GO" id="GO:0008270">
    <property type="term" value="F:zinc ion binding"/>
    <property type="evidence" value="ECO:0007669"/>
    <property type="project" value="InterPro"/>
</dbReference>
<dbReference type="Gene3D" id="3.20.20.210">
    <property type="match status" value="1"/>
</dbReference>
<dbReference type="GO" id="GO:0003871">
    <property type="term" value="F:5-methyltetrahydropteroyltriglutamate-homocysteine S-methyltransferase activity"/>
    <property type="evidence" value="ECO:0007669"/>
    <property type="project" value="InterPro"/>
</dbReference>